<gene>
    <name evidence="1" type="ORF">BT62DRAFT_887293</name>
</gene>
<dbReference type="AlphaFoldDB" id="A0A9P8AV55"/>
<reference evidence="1" key="1">
    <citation type="submission" date="2020-11" db="EMBL/GenBank/DDBJ databases">
        <title>Adaptations for nitrogen fixation in a non-lichenized fungal sporocarp promotes dispersal by wood-feeding termites.</title>
        <authorList>
            <consortium name="DOE Joint Genome Institute"/>
            <person name="Koch R.A."/>
            <person name="Yoon G."/>
            <person name="Arayal U."/>
            <person name="Lail K."/>
            <person name="Amirebrahimi M."/>
            <person name="Labutti K."/>
            <person name="Lipzen A."/>
            <person name="Riley R."/>
            <person name="Barry K."/>
            <person name="Henrissat B."/>
            <person name="Grigoriev I.V."/>
            <person name="Herr J.R."/>
            <person name="Aime M.C."/>
        </authorList>
    </citation>
    <scope>NUCLEOTIDE SEQUENCE</scope>
    <source>
        <strain evidence="1">MCA 3950</strain>
    </source>
</reference>
<evidence type="ECO:0000313" key="1">
    <source>
        <dbReference type="EMBL" id="KAG7449163.1"/>
    </source>
</evidence>
<dbReference type="GeneID" id="66105209"/>
<organism evidence="1 2">
    <name type="scientific">Guyanagaster necrorhizus</name>
    <dbReference type="NCBI Taxonomy" id="856835"/>
    <lineage>
        <taxon>Eukaryota</taxon>
        <taxon>Fungi</taxon>
        <taxon>Dikarya</taxon>
        <taxon>Basidiomycota</taxon>
        <taxon>Agaricomycotina</taxon>
        <taxon>Agaricomycetes</taxon>
        <taxon>Agaricomycetidae</taxon>
        <taxon>Agaricales</taxon>
        <taxon>Marasmiineae</taxon>
        <taxon>Physalacriaceae</taxon>
        <taxon>Guyanagaster</taxon>
    </lineage>
</organism>
<dbReference type="Proteomes" id="UP000812287">
    <property type="component" value="Unassembled WGS sequence"/>
</dbReference>
<proteinExistence type="predicted"/>
<protein>
    <submittedName>
        <fullName evidence="1">Uncharacterized protein</fullName>
    </submittedName>
</protein>
<sequence length="96" mass="11233">MYNLFSSNIDGDTNYKPWFDKTAAIYASKKYKPVALKIKPVLATLPGKFKIIYNIKEDPLKDLSELSTKPPEFILTLRYIMERKEYIDSIYNSNFL</sequence>
<dbReference type="EMBL" id="MU250528">
    <property type="protein sequence ID" value="KAG7449163.1"/>
    <property type="molecule type" value="Genomic_DNA"/>
</dbReference>
<accession>A0A9P8AV55</accession>
<dbReference type="RefSeq" id="XP_043042663.1">
    <property type="nucleotide sequence ID" value="XM_043182912.1"/>
</dbReference>
<comment type="caution">
    <text evidence="1">The sequence shown here is derived from an EMBL/GenBank/DDBJ whole genome shotgun (WGS) entry which is preliminary data.</text>
</comment>
<dbReference type="OrthoDB" id="2941157at2759"/>
<keyword evidence="2" id="KW-1185">Reference proteome</keyword>
<name>A0A9P8AV55_9AGAR</name>
<evidence type="ECO:0000313" key="2">
    <source>
        <dbReference type="Proteomes" id="UP000812287"/>
    </source>
</evidence>